<gene>
    <name evidence="1" type="ORF">ALOHA_HF1025F10.01</name>
</gene>
<protein>
    <submittedName>
        <fullName evidence="1">Uncharacterized protein</fullName>
    </submittedName>
</protein>
<reference evidence="1" key="2">
    <citation type="journal article" date="2007" name="Proc. Natl. Acad. Sci. U.S.A.">
        <title>Proteorhodopsin photosystem gene expression enables photophosphorylation in a heterologous host.</title>
        <authorList>
            <person name="Martinez A."/>
            <person name="Bradley A.S."/>
            <person name="Waldbauer J.R."/>
            <person name="Summons R.E."/>
            <person name="Delong E.F."/>
        </authorList>
    </citation>
    <scope>NUCLEOTIDE SEQUENCE</scope>
</reference>
<dbReference type="AlphaFoldDB" id="A4GIH9"/>
<reference evidence="1" key="1">
    <citation type="journal article" date="2007" name="Environ. Microbiol.">
        <title>Proteorhodopsin photosystem gene clusters exhibit co-evolutionary trends and shared ancestry among diverse marine microbial phyla.</title>
        <authorList>
            <person name="McCarren J."/>
            <person name="Delong E.F."/>
        </authorList>
    </citation>
    <scope>NUCLEOTIDE SEQUENCE</scope>
</reference>
<proteinExistence type="predicted"/>
<name>A4GIH9_9BACT</name>
<dbReference type="EMBL" id="EF100191">
    <property type="protein sequence ID" value="ABL60989.1"/>
    <property type="molecule type" value="Genomic_DNA"/>
</dbReference>
<evidence type="ECO:0000313" key="1">
    <source>
        <dbReference type="EMBL" id="ABL60989.1"/>
    </source>
</evidence>
<sequence length="89" mass="9873">MSARIYDNGQALHELTTKHGVILQDTPADYFPAYMNAANALLEKNSAENEFFAEVWQSQKDFARIAVPFWSGAQSSNAQLGMAYANSLK</sequence>
<accession>A4GIH9</accession>
<organism evidence="1">
    <name type="scientific">uncultured marine bacterium HF10_25F10</name>
    <dbReference type="NCBI Taxonomy" id="413068"/>
    <lineage>
        <taxon>Bacteria</taxon>
        <taxon>environmental samples</taxon>
    </lineage>
</organism>